<comment type="caution">
    <text evidence="1">The sequence shown here is derived from an EMBL/GenBank/DDBJ whole genome shotgun (WGS) entry which is preliminary data.</text>
</comment>
<proteinExistence type="predicted"/>
<accession>A0ACC0C9P0</accession>
<name>A0ACC0C9P0_CATRO</name>
<evidence type="ECO:0000313" key="1">
    <source>
        <dbReference type="EMBL" id="KAI5681602.1"/>
    </source>
</evidence>
<evidence type="ECO:0000313" key="2">
    <source>
        <dbReference type="Proteomes" id="UP001060085"/>
    </source>
</evidence>
<dbReference type="EMBL" id="CM044701">
    <property type="protein sequence ID" value="KAI5681602.1"/>
    <property type="molecule type" value="Genomic_DNA"/>
</dbReference>
<sequence>MVRTKEANPCTPISSFVKGVEITVFRDTIATALNIPDCGPTFDMRGTTILFQHGVSFDGEEEEHTTNRQIINEAKLASMGFSHSINDEKEEEEAIVEGGPTTTLQLSHEAGLSLGCRSSMRVNASTFCGNEMILRSEEIDVIQGHNRHFTERKE</sequence>
<gene>
    <name evidence="1" type="ORF">M9H77_02830</name>
</gene>
<protein>
    <submittedName>
        <fullName evidence="1">Uncharacterized protein</fullName>
    </submittedName>
</protein>
<keyword evidence="2" id="KW-1185">Reference proteome</keyword>
<reference evidence="2" key="1">
    <citation type="journal article" date="2023" name="Nat. Plants">
        <title>Single-cell RNA sequencing provides a high-resolution roadmap for understanding the multicellular compartmentation of specialized metabolism.</title>
        <authorList>
            <person name="Sun S."/>
            <person name="Shen X."/>
            <person name="Li Y."/>
            <person name="Li Y."/>
            <person name="Wang S."/>
            <person name="Li R."/>
            <person name="Zhang H."/>
            <person name="Shen G."/>
            <person name="Guo B."/>
            <person name="Wei J."/>
            <person name="Xu J."/>
            <person name="St-Pierre B."/>
            <person name="Chen S."/>
            <person name="Sun C."/>
        </authorList>
    </citation>
    <scope>NUCLEOTIDE SEQUENCE [LARGE SCALE GENOMIC DNA]</scope>
</reference>
<dbReference type="Proteomes" id="UP001060085">
    <property type="component" value="Linkage Group LG01"/>
</dbReference>
<organism evidence="1 2">
    <name type="scientific">Catharanthus roseus</name>
    <name type="common">Madagascar periwinkle</name>
    <name type="synonym">Vinca rosea</name>
    <dbReference type="NCBI Taxonomy" id="4058"/>
    <lineage>
        <taxon>Eukaryota</taxon>
        <taxon>Viridiplantae</taxon>
        <taxon>Streptophyta</taxon>
        <taxon>Embryophyta</taxon>
        <taxon>Tracheophyta</taxon>
        <taxon>Spermatophyta</taxon>
        <taxon>Magnoliopsida</taxon>
        <taxon>eudicotyledons</taxon>
        <taxon>Gunneridae</taxon>
        <taxon>Pentapetalae</taxon>
        <taxon>asterids</taxon>
        <taxon>lamiids</taxon>
        <taxon>Gentianales</taxon>
        <taxon>Apocynaceae</taxon>
        <taxon>Rauvolfioideae</taxon>
        <taxon>Vinceae</taxon>
        <taxon>Catharanthinae</taxon>
        <taxon>Catharanthus</taxon>
    </lineage>
</organism>